<comment type="caution">
    <text evidence="2">The sequence shown here is derived from an EMBL/GenBank/DDBJ whole genome shotgun (WGS) entry which is preliminary data.</text>
</comment>
<dbReference type="EMBL" id="BSST01000001">
    <property type="protein sequence ID" value="GLX78237.1"/>
    <property type="molecule type" value="Genomic_DNA"/>
</dbReference>
<proteinExistence type="predicted"/>
<name>A0ABQ6GQM5_9GAMM</name>
<feature type="chain" id="PRO_5046771238" evidence="1">
    <location>
        <begin position="18"/>
        <end position="235"/>
    </location>
</feature>
<accession>A0ABQ6GQM5</accession>
<sequence>MKKIILLFLCFGALAHAAPQADCDQNHLIAHYRIDQHQANQTKTLDQTLVRQDNQLIQLFSGQQYGDMWLKLPNDKLMLTRFFPAEQRAIEYQAEDIKGNLLGSDFWQKKWQLLSPQLLDKMPVSKQTGNGCQLVEHRQWQFQDTSYNLRWLPNQQLIERFEVSDNGQLIESWQLTNIETGSEKVKIFIAPISNYQSTDFADIGDNEADPFFAKMITQGFTQQLIKHTELEQHRH</sequence>
<dbReference type="RefSeq" id="WP_284244124.1">
    <property type="nucleotide sequence ID" value="NZ_BSST01000001.1"/>
</dbReference>
<reference evidence="2 3" key="1">
    <citation type="submission" date="2023-03" db="EMBL/GenBank/DDBJ databases">
        <title>Draft genome sequence of Thalassotalea insulae KCTC 62186T.</title>
        <authorList>
            <person name="Sawabe T."/>
        </authorList>
    </citation>
    <scope>NUCLEOTIDE SEQUENCE [LARGE SCALE GENOMIC DNA]</scope>
    <source>
        <strain evidence="2 3">KCTC 62186</strain>
    </source>
</reference>
<organism evidence="2 3">
    <name type="scientific">Thalassotalea insulae</name>
    <dbReference type="NCBI Taxonomy" id="2056778"/>
    <lineage>
        <taxon>Bacteria</taxon>
        <taxon>Pseudomonadati</taxon>
        <taxon>Pseudomonadota</taxon>
        <taxon>Gammaproteobacteria</taxon>
        <taxon>Alteromonadales</taxon>
        <taxon>Colwelliaceae</taxon>
        <taxon>Thalassotalea</taxon>
    </lineage>
</organism>
<evidence type="ECO:0000313" key="2">
    <source>
        <dbReference type="EMBL" id="GLX78237.1"/>
    </source>
</evidence>
<feature type="signal peptide" evidence="1">
    <location>
        <begin position="1"/>
        <end position="17"/>
    </location>
</feature>
<gene>
    <name evidence="2" type="ORF">tinsulaeT_15770</name>
</gene>
<evidence type="ECO:0000313" key="3">
    <source>
        <dbReference type="Proteomes" id="UP001157186"/>
    </source>
</evidence>
<dbReference type="Proteomes" id="UP001157186">
    <property type="component" value="Unassembled WGS sequence"/>
</dbReference>
<keyword evidence="1" id="KW-0732">Signal</keyword>
<protein>
    <submittedName>
        <fullName evidence="2">Uncharacterized protein</fullName>
    </submittedName>
</protein>
<keyword evidence="3" id="KW-1185">Reference proteome</keyword>
<evidence type="ECO:0000256" key="1">
    <source>
        <dbReference type="SAM" id="SignalP"/>
    </source>
</evidence>